<dbReference type="InterPro" id="IPR035906">
    <property type="entry name" value="MetI-like_sf"/>
</dbReference>
<comment type="caution">
    <text evidence="10">The sequence shown here is derived from an EMBL/GenBank/DDBJ whole genome shotgun (WGS) entry which is preliminary data.</text>
</comment>
<reference evidence="10 11" key="1">
    <citation type="submission" date="2021-10" db="EMBL/GenBank/DDBJ databases">
        <title>Anaerobic single-cell dispensing facilitates the cultivation of human gut bacteria.</title>
        <authorList>
            <person name="Afrizal A."/>
        </authorList>
    </citation>
    <scope>NUCLEOTIDE SEQUENCE [LARGE SCALE GENOMIC DNA]</scope>
    <source>
        <strain evidence="10 11">CLA-AA-H276</strain>
    </source>
</reference>
<dbReference type="Proteomes" id="UP001198220">
    <property type="component" value="Unassembled WGS sequence"/>
</dbReference>
<dbReference type="RefSeq" id="WP_118769078.1">
    <property type="nucleotide sequence ID" value="NZ_JAJEPS010000001.1"/>
</dbReference>
<feature type="transmembrane region" description="Helical" evidence="8">
    <location>
        <begin position="12"/>
        <end position="38"/>
    </location>
</feature>
<evidence type="ECO:0000313" key="11">
    <source>
        <dbReference type="Proteomes" id="UP001198220"/>
    </source>
</evidence>
<keyword evidence="11" id="KW-1185">Reference proteome</keyword>
<keyword evidence="3" id="KW-1003">Cell membrane</keyword>
<evidence type="ECO:0000256" key="8">
    <source>
        <dbReference type="RuleBase" id="RU363032"/>
    </source>
</evidence>
<evidence type="ECO:0000256" key="6">
    <source>
        <dbReference type="ARBA" id="ARBA00022989"/>
    </source>
</evidence>
<dbReference type="CDD" id="cd06261">
    <property type="entry name" value="TM_PBP2"/>
    <property type="match status" value="1"/>
</dbReference>
<gene>
    <name evidence="10" type="ORF">LKD36_00720</name>
</gene>
<dbReference type="GO" id="GO:0022857">
    <property type="term" value="F:transmembrane transporter activity"/>
    <property type="evidence" value="ECO:0007669"/>
    <property type="project" value="InterPro"/>
</dbReference>
<dbReference type="GO" id="GO:0043190">
    <property type="term" value="C:ATP-binding cassette (ABC) transporter complex"/>
    <property type="evidence" value="ECO:0007669"/>
    <property type="project" value="InterPro"/>
</dbReference>
<keyword evidence="5" id="KW-0029">Amino-acid transport</keyword>
<keyword evidence="7 8" id="KW-0472">Membrane</keyword>
<protein>
    <submittedName>
        <fullName evidence="10">Amino acid ABC transporter permease</fullName>
    </submittedName>
</protein>
<feature type="transmembrane region" description="Helical" evidence="8">
    <location>
        <begin position="87"/>
        <end position="108"/>
    </location>
</feature>
<dbReference type="PANTHER" id="PTHR30614:SF46">
    <property type="entry name" value="ABC TRANSPORTER MEMBRANE SPANNING PERMEASE-GLUTAMINE TRANSPORT"/>
    <property type="match status" value="1"/>
</dbReference>
<proteinExistence type="inferred from homology"/>
<evidence type="ECO:0000256" key="2">
    <source>
        <dbReference type="ARBA" id="ARBA00022448"/>
    </source>
</evidence>
<dbReference type="GO" id="GO:0006865">
    <property type="term" value="P:amino acid transport"/>
    <property type="evidence" value="ECO:0007669"/>
    <property type="project" value="UniProtKB-KW"/>
</dbReference>
<keyword evidence="4 8" id="KW-0812">Transmembrane</keyword>
<sequence>MIGIIKVYGGMLLAGLGQTLLLTLLALIIAMVIGMIFGLMNVGHNRVLNLIGTVYVDAVRGVPLIVLAYFVYFGIPAAMQQMGMTNFRLSSLQAGIIALSMNCGAYMAEIIRAGIESVDRGQMEASRSLGLSYGASMALVVVPQAVRTMIPSIINQFIITLKDTSILSVVAFPELTLVGKTVMGNTFKPLQSWAIVGIMYMVVIVTLSKIAKRIERRVNRGR</sequence>
<comment type="similarity">
    <text evidence="8">Belongs to the binding-protein-dependent transport system permease family.</text>
</comment>
<feature type="transmembrane region" description="Helical" evidence="8">
    <location>
        <begin position="128"/>
        <end position="146"/>
    </location>
</feature>
<evidence type="ECO:0000313" key="10">
    <source>
        <dbReference type="EMBL" id="MCC2124696.1"/>
    </source>
</evidence>
<accession>A0AAE3A230</accession>
<name>A0AAE3A230_9FIRM</name>
<evidence type="ECO:0000256" key="7">
    <source>
        <dbReference type="ARBA" id="ARBA00023136"/>
    </source>
</evidence>
<comment type="subcellular location">
    <subcellularLocation>
        <location evidence="1 8">Cell membrane</location>
        <topology evidence="1 8">Multi-pass membrane protein</topology>
    </subcellularLocation>
</comment>
<evidence type="ECO:0000259" key="9">
    <source>
        <dbReference type="PROSITE" id="PS50928"/>
    </source>
</evidence>
<dbReference type="NCBIfam" id="TIGR01726">
    <property type="entry name" value="HEQRo_perm_3TM"/>
    <property type="match status" value="1"/>
</dbReference>
<dbReference type="PANTHER" id="PTHR30614">
    <property type="entry name" value="MEMBRANE COMPONENT OF AMINO ACID ABC TRANSPORTER"/>
    <property type="match status" value="1"/>
</dbReference>
<dbReference type="InterPro" id="IPR010065">
    <property type="entry name" value="AA_ABC_transptr_permease_3TM"/>
</dbReference>
<feature type="domain" description="ABC transmembrane type-1" evidence="9">
    <location>
        <begin position="16"/>
        <end position="211"/>
    </location>
</feature>
<dbReference type="SUPFAM" id="SSF161098">
    <property type="entry name" value="MetI-like"/>
    <property type="match status" value="1"/>
</dbReference>
<feature type="transmembrane region" description="Helical" evidence="8">
    <location>
        <begin position="58"/>
        <end position="75"/>
    </location>
</feature>
<evidence type="ECO:0000256" key="5">
    <source>
        <dbReference type="ARBA" id="ARBA00022970"/>
    </source>
</evidence>
<dbReference type="Gene3D" id="1.10.3720.10">
    <property type="entry name" value="MetI-like"/>
    <property type="match status" value="1"/>
</dbReference>
<dbReference type="FunFam" id="1.10.3720.10:FF:000033">
    <property type="entry name" value="Polar amino acid ABC transporter permease"/>
    <property type="match status" value="1"/>
</dbReference>
<feature type="transmembrane region" description="Helical" evidence="8">
    <location>
        <begin position="192"/>
        <end position="211"/>
    </location>
</feature>
<keyword evidence="6 8" id="KW-1133">Transmembrane helix</keyword>
<dbReference type="InterPro" id="IPR000515">
    <property type="entry name" value="MetI-like"/>
</dbReference>
<evidence type="ECO:0000256" key="4">
    <source>
        <dbReference type="ARBA" id="ARBA00022692"/>
    </source>
</evidence>
<organism evidence="10 11">
    <name type="scientific">Hominiventricola filiformis</name>
    <dbReference type="NCBI Taxonomy" id="2885352"/>
    <lineage>
        <taxon>Bacteria</taxon>
        <taxon>Bacillati</taxon>
        <taxon>Bacillota</taxon>
        <taxon>Clostridia</taxon>
        <taxon>Lachnospirales</taxon>
        <taxon>Lachnospiraceae</taxon>
        <taxon>Hominiventricola</taxon>
    </lineage>
</organism>
<dbReference type="InterPro" id="IPR043429">
    <property type="entry name" value="ArtM/GltK/GlnP/TcyL/YhdX-like"/>
</dbReference>
<keyword evidence="2 8" id="KW-0813">Transport</keyword>
<evidence type="ECO:0000256" key="3">
    <source>
        <dbReference type="ARBA" id="ARBA00022475"/>
    </source>
</evidence>
<dbReference type="Pfam" id="PF00528">
    <property type="entry name" value="BPD_transp_1"/>
    <property type="match status" value="1"/>
</dbReference>
<dbReference type="EMBL" id="JAJEPS010000001">
    <property type="protein sequence ID" value="MCC2124696.1"/>
    <property type="molecule type" value="Genomic_DNA"/>
</dbReference>
<dbReference type="AlphaFoldDB" id="A0AAE3A230"/>
<dbReference type="PROSITE" id="PS50928">
    <property type="entry name" value="ABC_TM1"/>
    <property type="match status" value="1"/>
</dbReference>
<evidence type="ECO:0000256" key="1">
    <source>
        <dbReference type="ARBA" id="ARBA00004651"/>
    </source>
</evidence>